<dbReference type="Proteomes" id="UP001295469">
    <property type="component" value="Chromosome C04"/>
</dbReference>
<dbReference type="EMBL" id="HG994368">
    <property type="protein sequence ID" value="CAF1852699.1"/>
    <property type="molecule type" value="Genomic_DNA"/>
</dbReference>
<reference evidence="1" key="1">
    <citation type="submission" date="2021-01" db="EMBL/GenBank/DDBJ databases">
        <authorList>
            <consortium name="Genoscope - CEA"/>
            <person name="William W."/>
        </authorList>
    </citation>
    <scope>NUCLEOTIDE SEQUENCE</scope>
</reference>
<evidence type="ECO:0000313" key="1">
    <source>
        <dbReference type="EMBL" id="CAF1852699.1"/>
    </source>
</evidence>
<proteinExistence type="predicted"/>
<protein>
    <submittedName>
        <fullName evidence="1">(rape) hypothetical protein</fullName>
    </submittedName>
</protein>
<gene>
    <name evidence="1" type="ORF">DARMORV10_C04P37890.1</name>
</gene>
<name>A0A816JYM1_BRANA</name>
<accession>A0A816JYM1</accession>
<organism evidence="1">
    <name type="scientific">Brassica napus</name>
    <name type="common">Rape</name>
    <dbReference type="NCBI Taxonomy" id="3708"/>
    <lineage>
        <taxon>Eukaryota</taxon>
        <taxon>Viridiplantae</taxon>
        <taxon>Streptophyta</taxon>
        <taxon>Embryophyta</taxon>
        <taxon>Tracheophyta</taxon>
        <taxon>Spermatophyta</taxon>
        <taxon>Magnoliopsida</taxon>
        <taxon>eudicotyledons</taxon>
        <taxon>Gunneridae</taxon>
        <taxon>Pentapetalae</taxon>
        <taxon>rosids</taxon>
        <taxon>malvids</taxon>
        <taxon>Brassicales</taxon>
        <taxon>Brassicaceae</taxon>
        <taxon>Brassiceae</taxon>
        <taxon>Brassica</taxon>
    </lineage>
</organism>
<sequence>MPAGHTTNVYGSGAKRCEKIRAQVSQKLIVVHEIILLS</sequence>
<dbReference type="AlphaFoldDB" id="A0A816JYM1"/>